<dbReference type="RefSeq" id="WP_138771464.1">
    <property type="nucleotide sequence ID" value="NZ_VCQT01000020.1"/>
</dbReference>
<dbReference type="SUPFAM" id="SSF52540">
    <property type="entry name" value="P-loop containing nucleoside triphosphate hydrolases"/>
    <property type="match status" value="1"/>
</dbReference>
<dbReference type="InterPro" id="IPR027417">
    <property type="entry name" value="P-loop_NTPase"/>
</dbReference>
<evidence type="ECO:0000313" key="2">
    <source>
        <dbReference type="EMBL" id="TMW13887.1"/>
    </source>
</evidence>
<proteinExistence type="predicted"/>
<feature type="compositionally biased region" description="Low complexity" evidence="1">
    <location>
        <begin position="213"/>
        <end position="224"/>
    </location>
</feature>
<name>A0ABY2XN54_9GAMM</name>
<dbReference type="Gene3D" id="3.40.50.300">
    <property type="entry name" value="P-loop containing nucleotide triphosphate hydrolases"/>
    <property type="match status" value="1"/>
</dbReference>
<comment type="caution">
    <text evidence="2">The sequence shown here is derived from an EMBL/GenBank/DDBJ whole genome shotgun (WGS) entry which is preliminary data.</text>
</comment>
<keyword evidence="3" id="KW-1185">Reference proteome</keyword>
<sequence length="248" mass="26371">MSSAFLQQLLSRRDTWRGRDLDGAVRGGRPTGFAGLDRLLSQGGWPVHGLVELLCPLPCPPLLHLMLPVLAGDDPGARVIANPPERPCADTLARAGVPLARLLVLHGERDGLLRACHEAAASDALSVLLLWAPAGALPAGTLRRLHLGAQQGRCLLVLARPRRVARQPSPAPLRLGLECPAPGELAVTVHKQPGGRPGDRCHLTLLPEHLRRAPPATASLAALTRRPRPALEAPPPRPLAPPPPELRP</sequence>
<gene>
    <name evidence="2" type="ORF">FGS76_04635</name>
</gene>
<evidence type="ECO:0000256" key="1">
    <source>
        <dbReference type="SAM" id="MobiDB-lite"/>
    </source>
</evidence>
<protein>
    <submittedName>
        <fullName evidence="2">SOS cell division inhibitor</fullName>
    </submittedName>
</protein>
<reference evidence="2 3" key="1">
    <citation type="submission" date="2019-05" db="EMBL/GenBank/DDBJ databases">
        <title>Genome of Alcanivorax gelatiniphagus, an oil degrading marine bacteria.</title>
        <authorList>
            <person name="Kwon K.K."/>
        </authorList>
    </citation>
    <scope>NUCLEOTIDE SEQUENCE [LARGE SCALE GENOMIC DNA]</scope>
    <source>
        <strain evidence="2 3">MEBiC 08158</strain>
    </source>
</reference>
<feature type="region of interest" description="Disordered" evidence="1">
    <location>
        <begin position="213"/>
        <end position="248"/>
    </location>
</feature>
<dbReference type="Proteomes" id="UP000739180">
    <property type="component" value="Unassembled WGS sequence"/>
</dbReference>
<feature type="compositionally biased region" description="Pro residues" evidence="1">
    <location>
        <begin position="232"/>
        <end position="248"/>
    </location>
</feature>
<organism evidence="2 3">
    <name type="scientific">Alloalcanivorax gelatiniphagus</name>
    <dbReference type="NCBI Taxonomy" id="1194167"/>
    <lineage>
        <taxon>Bacteria</taxon>
        <taxon>Pseudomonadati</taxon>
        <taxon>Pseudomonadota</taxon>
        <taxon>Gammaproteobacteria</taxon>
        <taxon>Oceanospirillales</taxon>
        <taxon>Alcanivoracaceae</taxon>
        <taxon>Alloalcanivorax</taxon>
    </lineage>
</organism>
<evidence type="ECO:0000313" key="3">
    <source>
        <dbReference type="Proteomes" id="UP000739180"/>
    </source>
</evidence>
<dbReference type="EMBL" id="VCQT01000020">
    <property type="protein sequence ID" value="TMW13887.1"/>
    <property type="molecule type" value="Genomic_DNA"/>
</dbReference>
<accession>A0ABY2XN54</accession>